<dbReference type="Proteomes" id="UP001063166">
    <property type="component" value="Unassembled WGS sequence"/>
</dbReference>
<dbReference type="Pfam" id="PF00155">
    <property type="entry name" value="Aminotran_1_2"/>
    <property type="match status" value="1"/>
</dbReference>
<name>A0A9P3Q0B5_LYOSH</name>
<dbReference type="GO" id="GO:0016740">
    <property type="term" value="F:transferase activity"/>
    <property type="evidence" value="ECO:0007669"/>
    <property type="project" value="UniProtKB-KW"/>
</dbReference>
<feature type="region of interest" description="Disordered" evidence="5">
    <location>
        <begin position="350"/>
        <end position="386"/>
    </location>
</feature>
<dbReference type="InterPro" id="IPR015424">
    <property type="entry name" value="PyrdxlP-dep_Trfase"/>
</dbReference>
<dbReference type="Gene3D" id="3.40.640.10">
    <property type="entry name" value="Type I PLP-dependent aspartate aminotransferase-like (Major domain)"/>
    <property type="match status" value="1"/>
</dbReference>
<dbReference type="AlphaFoldDB" id="A0A9P3Q0B5"/>
<organism evidence="7 8">
    <name type="scientific">Lyophyllum shimeji</name>
    <name type="common">Hon-shimeji</name>
    <name type="synonym">Tricholoma shimeji</name>
    <dbReference type="NCBI Taxonomy" id="47721"/>
    <lineage>
        <taxon>Eukaryota</taxon>
        <taxon>Fungi</taxon>
        <taxon>Dikarya</taxon>
        <taxon>Basidiomycota</taxon>
        <taxon>Agaricomycotina</taxon>
        <taxon>Agaricomycetes</taxon>
        <taxon>Agaricomycetidae</taxon>
        <taxon>Agaricales</taxon>
        <taxon>Tricholomatineae</taxon>
        <taxon>Lyophyllaceae</taxon>
        <taxon>Lyophyllum</taxon>
    </lineage>
</organism>
<dbReference type="InterPro" id="IPR050087">
    <property type="entry name" value="AON_synthase_class-II"/>
</dbReference>
<dbReference type="PANTHER" id="PTHR13693">
    <property type="entry name" value="CLASS II AMINOTRANSFERASE/8-AMINO-7-OXONONANOATE SYNTHASE"/>
    <property type="match status" value="1"/>
</dbReference>
<gene>
    <name evidence="7" type="ORF">LshimejAT787_1800960</name>
</gene>
<accession>A0A9P3Q0B5</accession>
<evidence type="ECO:0000256" key="1">
    <source>
        <dbReference type="ARBA" id="ARBA00001933"/>
    </source>
</evidence>
<dbReference type="GO" id="GO:0030170">
    <property type="term" value="F:pyridoxal phosphate binding"/>
    <property type="evidence" value="ECO:0007669"/>
    <property type="project" value="InterPro"/>
</dbReference>
<evidence type="ECO:0000313" key="7">
    <source>
        <dbReference type="EMBL" id="GLB44759.1"/>
    </source>
</evidence>
<dbReference type="GO" id="GO:0009102">
    <property type="term" value="P:biotin biosynthetic process"/>
    <property type="evidence" value="ECO:0007669"/>
    <property type="project" value="TreeGrafter"/>
</dbReference>
<evidence type="ECO:0000313" key="8">
    <source>
        <dbReference type="Proteomes" id="UP001063166"/>
    </source>
</evidence>
<dbReference type="SUPFAM" id="SSF53383">
    <property type="entry name" value="PLP-dependent transferases"/>
    <property type="match status" value="1"/>
</dbReference>
<keyword evidence="4" id="KW-0663">Pyridoxal phosphate</keyword>
<evidence type="ECO:0000256" key="2">
    <source>
        <dbReference type="ARBA" id="ARBA00010008"/>
    </source>
</evidence>
<evidence type="ECO:0000256" key="4">
    <source>
        <dbReference type="ARBA" id="ARBA00022898"/>
    </source>
</evidence>
<evidence type="ECO:0000256" key="5">
    <source>
        <dbReference type="SAM" id="MobiDB-lite"/>
    </source>
</evidence>
<sequence>MSDCSSSLANQLRSALASRSARRILRRLPDPDPIPSPSSSSTIDFTSNDYLSLSTSPHLRTLFLHKLSTAPRILGSGGSRLLTNGPAHAALESRLAKFFTCEQALLFNSGFDANVAVFSCLPQPGDVVVYDEYIHASVHDGLRASRARASHPFAHNSLPALRRVLDTVVRQEDSRLRDGEGSVFVAVESLYSMDGTFAPLQEIVEMLESIFPRGNAYLVVDEAHATGIYGPQGRGRVAELGLERKVLLRLCTFGKALAATGAVVLTNTLIRDYLVNYARPLIYTTSLSFANIIAADCAFDLLMDGTAQSLAHDLLALSTHFTAYLRALLAHAHIPPSVLSLPAHLSPPLPSLSPSLSPSPSPAPSPSPSPTPSPTPPPSPILPLLTPHPHALAHHLRTHHRLAARPITWPTVPRGAPRVRVCLRAALRREEVEGLARGCVCWARGVVEREGVVEGERQARTGSGRSEGCGWMEERERGWVECKL</sequence>
<dbReference type="OrthoDB" id="2382073at2759"/>
<comment type="similarity">
    <text evidence="2">Belongs to the class-II pyridoxal-phosphate-dependent aminotransferase family. BioF subfamily.</text>
</comment>
<keyword evidence="8" id="KW-1185">Reference proteome</keyword>
<dbReference type="InterPro" id="IPR015421">
    <property type="entry name" value="PyrdxlP-dep_Trfase_major"/>
</dbReference>
<feature type="compositionally biased region" description="Pro residues" evidence="5">
    <location>
        <begin position="350"/>
        <end position="381"/>
    </location>
</feature>
<proteinExistence type="inferred from homology"/>
<dbReference type="Gene3D" id="3.90.1150.10">
    <property type="entry name" value="Aspartate Aminotransferase, domain 1"/>
    <property type="match status" value="2"/>
</dbReference>
<dbReference type="PANTHER" id="PTHR13693:SF77">
    <property type="entry name" value="8-AMINO-7-OXONONANOATE SYNTHASE"/>
    <property type="match status" value="1"/>
</dbReference>
<dbReference type="InterPro" id="IPR004839">
    <property type="entry name" value="Aminotransferase_I/II_large"/>
</dbReference>
<evidence type="ECO:0000256" key="3">
    <source>
        <dbReference type="ARBA" id="ARBA00022679"/>
    </source>
</evidence>
<comment type="cofactor">
    <cofactor evidence="1">
        <name>pyridoxal 5'-phosphate</name>
        <dbReference type="ChEBI" id="CHEBI:597326"/>
    </cofactor>
</comment>
<evidence type="ECO:0000259" key="6">
    <source>
        <dbReference type="Pfam" id="PF00155"/>
    </source>
</evidence>
<dbReference type="EMBL" id="BRPK01000018">
    <property type="protein sequence ID" value="GLB44759.1"/>
    <property type="molecule type" value="Genomic_DNA"/>
</dbReference>
<protein>
    <submittedName>
        <fullName evidence="7">8-amino-7-oxononanoate synthase</fullName>
    </submittedName>
</protein>
<feature type="domain" description="Aminotransferase class I/classII large" evidence="6">
    <location>
        <begin position="43"/>
        <end position="436"/>
    </location>
</feature>
<comment type="caution">
    <text evidence="7">The sequence shown here is derived from an EMBL/GenBank/DDBJ whole genome shotgun (WGS) entry which is preliminary data.</text>
</comment>
<keyword evidence="3" id="KW-0808">Transferase</keyword>
<dbReference type="InterPro" id="IPR015422">
    <property type="entry name" value="PyrdxlP-dep_Trfase_small"/>
</dbReference>
<reference evidence="7" key="1">
    <citation type="submission" date="2022-07" db="EMBL/GenBank/DDBJ databases">
        <title>The genome of Lyophyllum shimeji provides insight into the initial evolution of ectomycorrhizal fungal genome.</title>
        <authorList>
            <person name="Kobayashi Y."/>
            <person name="Shibata T."/>
            <person name="Hirakawa H."/>
            <person name="Shigenobu S."/>
            <person name="Nishiyama T."/>
            <person name="Yamada A."/>
            <person name="Hasebe M."/>
            <person name="Kawaguchi M."/>
        </authorList>
    </citation>
    <scope>NUCLEOTIDE SEQUENCE</scope>
    <source>
        <strain evidence="7">AT787</strain>
    </source>
</reference>